<protein>
    <submittedName>
        <fullName evidence="1">Uncharacterized protein</fullName>
    </submittedName>
</protein>
<accession>A0ACB8WLW9</accession>
<dbReference type="EMBL" id="CM041538">
    <property type="protein sequence ID" value="KAI3368589.1"/>
    <property type="molecule type" value="Genomic_DNA"/>
</dbReference>
<organism evidence="1 2">
    <name type="scientific">Scortum barcoo</name>
    <name type="common">barcoo grunter</name>
    <dbReference type="NCBI Taxonomy" id="214431"/>
    <lineage>
        <taxon>Eukaryota</taxon>
        <taxon>Metazoa</taxon>
        <taxon>Chordata</taxon>
        <taxon>Craniata</taxon>
        <taxon>Vertebrata</taxon>
        <taxon>Euteleostomi</taxon>
        <taxon>Actinopterygii</taxon>
        <taxon>Neopterygii</taxon>
        <taxon>Teleostei</taxon>
        <taxon>Neoteleostei</taxon>
        <taxon>Acanthomorphata</taxon>
        <taxon>Eupercaria</taxon>
        <taxon>Centrarchiformes</taxon>
        <taxon>Terapontoidei</taxon>
        <taxon>Terapontidae</taxon>
        <taxon>Scortum</taxon>
    </lineage>
</organism>
<gene>
    <name evidence="1" type="ORF">L3Q82_025597</name>
</gene>
<proteinExistence type="predicted"/>
<sequence>MKELLTLKPQRPVSGEDRIRRGDLFLQNNSCLDLPEPAATISPPTAMYSSSYSRAKFGLESREPLHKPKGKSCGYYMRIVFFFSSLIQSLIIVSLVLFLIYGQPEKSAEEKRVAELELNFNRLSENNIQLRKEKGDLGAQLGARTAEKAALETELAKVKTEANNTEHVLKGKLASCERTLSLMTRRPSPPIQPPVSVTTSSELKTLQTLNAQQRAMINLIEANFTQTVQYLTHERDSALKDRDTHHQDAITLRRENAMLQEQLTAYTRKCKEDFAHSLDGIKTVTRDFLNRINNLFPHQLTFHLTCDSQQEQMEKIRNSCTNLSRDVENKFQLYLDKVGNKVAEIQALSSRLEVQNSHLNSDLQQCERSRSEAIADANKQLQLKQKTHDDQVEKLLIEQNRLREQKKLQEETLALKEKALQTLQRMLPNAQPNLKPGVPNPASLQAAPQQDRQTVANWIGAPGLRKTPKVSTAVEWIAINFGTDIHGAQEMNSTDFGRSLISPEMPSAEVFEDDIQDLLRPDPSSDPAQAGESQPDALCCQGEVDVAVSLVLSQRCETLLQRPGLVESLQAQCLKQTVHCVGDDQSMCRNWRIITHTGLYSTASAGLMPGTLPEKHVHRHKQHTNTKKRMRHKSMPDTGTGAAAASGATAAGDGSESSRHRHRAQQGDAERPEPGAAPPQASSGVLDKLFGKRLLQAGRHIMSHKSWMKTVPTENCDVLMTFADTTDDHTLLWLLNHIRLGIPELIIQIRHHKTTRVYAFFVTATYENLLRGAEEMGLRKAVKPEFGGGTRSFSCEEDYIYENIESELCFFTSQERQSIIRYWLDNLRAKHGEVLHNINFLEGQPIIPELSARGVIQQVFPLHEQRILSQLMKSWVQAVCEKQPLDDICDYFGVKIAMYFAWLGFYTTSMLYPAVIGFVLWMLTESDQVRRESSIAAKKKKSSPDRSLTFGLFQTSRDICCVVFALFNVVWATLFLERWKRRGAELAYKWGTLDTPAESLEEPRPQFRGVKRCSPITGCEEFYYPPWRRRVFRWLVSLPICILCLCFVFLVMLICFELQEFVMGIKEMPRLARFIPKIMLAITVTACDEVYRKIACWLNDMENYRLQSAYEKNLIIKMVLFQFVNSYLSLFYIGFYLKDMERLKEMLATLLIIRQFLQNVKEVLQPYLYERHKLGELTLRAVWDLLLSVLLKYARLAAGKAQASPTDQAMPGPGLRGTRPGLGQSERREKKCLNGGCGVPDEEEGGERDEADSGRFSEGETEEESLIDCGLKLRKVSFIEKVDRRPACSGPPMDNSFLEEGSPTMVEKGMDPASVFEMCDEDDDNGIHDVKESGGGGTGVAEGINAAAGAAAASATSAAMLPSGSESGSSVRHRRRGRSAERPEPKTKRESWMDPPEDRESTTLTQAEMESCMQTYADTFQDYQEMFVQFGYVVLFSSAFPLAAMCALINNIIEIRSDAFKLCTGLQRPFGIRVESIGQWQTAMEAMGLIAIIVNCYLIGQCGQLQRLFPWLSPEMAIISIVILEHFAILLKYIIHVAIPDIPTWVREEMAKLDYQRREAFKKHERQAQQHYQQLQRRKREEEERQRQAEHMARRERERDDSKGDSSGDHHHDKSHSSKSRPGGGGGSGSDKPKRPSSLLANNNVMKLKQIIPLQSKFSSSGARSPQSPTGSEPKLPGFLSFKFLKSPENKKEGATASAAATTSTNATATGSSSSSSSSSGSSSQERSQSPSKAFNPGKLFNFGKSEGGTCVNGAPLPRSGEGSSSQASERQPSRSDLNGVPDEIPSPGGEGSENGHSTDLDLAGSK</sequence>
<evidence type="ECO:0000313" key="1">
    <source>
        <dbReference type="EMBL" id="KAI3368589.1"/>
    </source>
</evidence>
<name>A0ACB8WLW9_9TELE</name>
<comment type="caution">
    <text evidence="1">The sequence shown here is derived from an EMBL/GenBank/DDBJ whole genome shotgun (WGS) entry which is preliminary data.</text>
</comment>
<keyword evidence="2" id="KW-1185">Reference proteome</keyword>
<dbReference type="Proteomes" id="UP000831701">
    <property type="component" value="Chromosome 8"/>
</dbReference>
<evidence type="ECO:0000313" key="2">
    <source>
        <dbReference type="Proteomes" id="UP000831701"/>
    </source>
</evidence>
<reference evidence="1" key="1">
    <citation type="submission" date="2022-04" db="EMBL/GenBank/DDBJ databases">
        <title>Jade perch genome.</title>
        <authorList>
            <person name="Chao B."/>
        </authorList>
    </citation>
    <scope>NUCLEOTIDE SEQUENCE</scope>
    <source>
        <strain evidence="1">CB-2022</strain>
    </source>
</reference>